<dbReference type="Pfam" id="PF09862">
    <property type="entry name" value="DUF2089"/>
    <property type="match status" value="1"/>
</dbReference>
<evidence type="ECO:0000313" key="6">
    <source>
        <dbReference type="Proteomes" id="UP001332192"/>
    </source>
</evidence>
<dbReference type="Pfam" id="PF22747">
    <property type="entry name" value="Zn_ribbon_DUF2089"/>
    <property type="match status" value="1"/>
</dbReference>
<evidence type="ECO:0000259" key="4">
    <source>
        <dbReference type="Pfam" id="PF22747"/>
    </source>
</evidence>
<feature type="domain" description="DUF2089" evidence="4">
    <location>
        <begin position="11"/>
        <end position="42"/>
    </location>
</feature>
<dbReference type="InterPro" id="IPR053957">
    <property type="entry name" value="DUF2089_Zn_ribbon"/>
</dbReference>
<feature type="domain" description="YvlB/LiaX N-terminal" evidence="3">
    <location>
        <begin position="130"/>
        <end position="156"/>
    </location>
</feature>
<dbReference type="InterPro" id="IPR018658">
    <property type="entry name" value="DUF2089"/>
</dbReference>
<proteinExistence type="predicted"/>
<keyword evidence="6" id="KW-1185">Reference proteome</keyword>
<feature type="compositionally biased region" description="Pro residues" evidence="1">
    <location>
        <begin position="103"/>
        <end position="118"/>
    </location>
</feature>
<evidence type="ECO:0000259" key="2">
    <source>
        <dbReference type="Pfam" id="PF09862"/>
    </source>
</evidence>
<name>A0ABZ1BYU2_9FIRM</name>
<reference evidence="5 6" key="1">
    <citation type="journal article" date="2024" name="Front. Microbiol.">
        <title>Novel thermophilic genera Geochorda gen. nov. and Carboxydochorda gen. nov. from the deep terrestrial subsurface reveal the ecophysiological diversity in the class Limnochordia.</title>
        <authorList>
            <person name="Karnachuk O.V."/>
            <person name="Lukina A.P."/>
            <person name="Avakyan M.R."/>
            <person name="Kadnikov V.V."/>
            <person name="Begmatov S."/>
            <person name="Beletsky A.V."/>
            <person name="Vlasova K.G."/>
            <person name="Novikov A.A."/>
            <person name="Shcherbakova V.A."/>
            <person name="Mardanov A.V."/>
            <person name="Ravin N.V."/>
        </authorList>
    </citation>
    <scope>NUCLEOTIDE SEQUENCE [LARGE SCALE GENOMIC DNA]</scope>
    <source>
        <strain evidence="5 6">L945</strain>
    </source>
</reference>
<protein>
    <submittedName>
        <fullName evidence="5">DUF2089 domain-containing protein</fullName>
    </submittedName>
</protein>
<feature type="domain" description="DUF2089" evidence="2">
    <location>
        <begin position="44"/>
        <end position="89"/>
    </location>
</feature>
<evidence type="ECO:0000256" key="1">
    <source>
        <dbReference type="SAM" id="MobiDB-lite"/>
    </source>
</evidence>
<feature type="region of interest" description="Disordered" evidence="1">
    <location>
        <begin position="98"/>
        <end position="121"/>
    </location>
</feature>
<dbReference type="RefSeq" id="WP_324717281.1">
    <property type="nucleotide sequence ID" value="NZ_CP141615.1"/>
</dbReference>
<gene>
    <name evidence="5" type="ORF">U7230_03100</name>
</gene>
<dbReference type="Pfam" id="PF22746">
    <property type="entry name" value="SHOCT-like_DUF2089-C"/>
    <property type="match status" value="1"/>
</dbReference>
<dbReference type="EMBL" id="CP141615">
    <property type="protein sequence ID" value="WRP18010.1"/>
    <property type="molecule type" value="Genomic_DNA"/>
</dbReference>
<organism evidence="5 6">
    <name type="scientific">Carboxydichorda subterranea</name>
    <dbReference type="NCBI Taxonomy" id="3109565"/>
    <lineage>
        <taxon>Bacteria</taxon>
        <taxon>Bacillati</taxon>
        <taxon>Bacillota</taxon>
        <taxon>Limnochordia</taxon>
        <taxon>Limnochordales</taxon>
        <taxon>Geochordaceae</taxon>
        <taxon>Carboxydichorda</taxon>
    </lineage>
</organism>
<dbReference type="InterPro" id="IPR053959">
    <property type="entry name" value="YvlB/LiaX_N"/>
</dbReference>
<evidence type="ECO:0000259" key="3">
    <source>
        <dbReference type="Pfam" id="PF22746"/>
    </source>
</evidence>
<accession>A0ABZ1BYU2</accession>
<dbReference type="Proteomes" id="UP001332192">
    <property type="component" value="Chromosome"/>
</dbReference>
<evidence type="ECO:0000313" key="5">
    <source>
        <dbReference type="EMBL" id="WRP18010.1"/>
    </source>
</evidence>
<sequence length="167" mass="17902">MPGKPVAPGICPVCSARLEVERLRCPTCRTALEGSFALCSFCALSAEQREFAELFIAARGNLREMERMLGLSYPAIRARLESVIEALGYRLERGEVVGRVEEPGPPPPPSPPPPPRQAPPSLAAAVVALPERRRILEALERGEITVDQALARLRGLPGGAGEESRGG</sequence>